<accession>A0A6A6DN27</accession>
<evidence type="ECO:0000256" key="1">
    <source>
        <dbReference type="SAM" id="Phobius"/>
    </source>
</evidence>
<dbReference type="Proteomes" id="UP000800200">
    <property type="component" value="Unassembled WGS sequence"/>
</dbReference>
<evidence type="ECO:0000313" key="3">
    <source>
        <dbReference type="Proteomes" id="UP000800200"/>
    </source>
</evidence>
<name>A0A6A6DN27_9PEZI</name>
<dbReference type="AlphaFoldDB" id="A0A6A6DN27"/>
<keyword evidence="3" id="KW-1185">Reference proteome</keyword>
<sequence length="86" mass="9742">MHLLLLHIGLIFQPLLLTAAFLGLFDELSNRDSKVERKILLLSYGSPLFQDFKRSNVRGLPVPIRNAKVNTFEKKAEASRIHALNS</sequence>
<feature type="transmembrane region" description="Helical" evidence="1">
    <location>
        <begin position="6"/>
        <end position="25"/>
    </location>
</feature>
<dbReference type="EMBL" id="ML994655">
    <property type="protein sequence ID" value="KAF2180947.1"/>
    <property type="molecule type" value="Genomic_DNA"/>
</dbReference>
<gene>
    <name evidence="2" type="ORF">K469DRAFT_267412</name>
</gene>
<keyword evidence="1" id="KW-0472">Membrane</keyword>
<reference evidence="2" key="1">
    <citation type="journal article" date="2020" name="Stud. Mycol.">
        <title>101 Dothideomycetes genomes: a test case for predicting lifestyles and emergence of pathogens.</title>
        <authorList>
            <person name="Haridas S."/>
            <person name="Albert R."/>
            <person name="Binder M."/>
            <person name="Bloem J."/>
            <person name="Labutti K."/>
            <person name="Salamov A."/>
            <person name="Andreopoulos B."/>
            <person name="Baker S."/>
            <person name="Barry K."/>
            <person name="Bills G."/>
            <person name="Bluhm B."/>
            <person name="Cannon C."/>
            <person name="Castanera R."/>
            <person name="Culley D."/>
            <person name="Daum C."/>
            <person name="Ezra D."/>
            <person name="Gonzalez J."/>
            <person name="Henrissat B."/>
            <person name="Kuo A."/>
            <person name="Liang C."/>
            <person name="Lipzen A."/>
            <person name="Lutzoni F."/>
            <person name="Magnuson J."/>
            <person name="Mondo S."/>
            <person name="Nolan M."/>
            <person name="Ohm R."/>
            <person name="Pangilinan J."/>
            <person name="Park H.-J."/>
            <person name="Ramirez L."/>
            <person name="Alfaro M."/>
            <person name="Sun H."/>
            <person name="Tritt A."/>
            <person name="Yoshinaga Y."/>
            <person name="Zwiers L.-H."/>
            <person name="Turgeon B."/>
            <person name="Goodwin S."/>
            <person name="Spatafora J."/>
            <person name="Crous P."/>
            <person name="Grigoriev I."/>
        </authorList>
    </citation>
    <scope>NUCLEOTIDE SEQUENCE</scope>
    <source>
        <strain evidence="2">CBS 207.26</strain>
    </source>
</reference>
<evidence type="ECO:0000313" key="2">
    <source>
        <dbReference type="EMBL" id="KAF2180947.1"/>
    </source>
</evidence>
<keyword evidence="1" id="KW-0812">Transmembrane</keyword>
<proteinExistence type="predicted"/>
<organism evidence="2 3">
    <name type="scientific">Zopfia rhizophila CBS 207.26</name>
    <dbReference type="NCBI Taxonomy" id="1314779"/>
    <lineage>
        <taxon>Eukaryota</taxon>
        <taxon>Fungi</taxon>
        <taxon>Dikarya</taxon>
        <taxon>Ascomycota</taxon>
        <taxon>Pezizomycotina</taxon>
        <taxon>Dothideomycetes</taxon>
        <taxon>Dothideomycetes incertae sedis</taxon>
        <taxon>Zopfiaceae</taxon>
        <taxon>Zopfia</taxon>
    </lineage>
</organism>
<protein>
    <submittedName>
        <fullName evidence="2">Uncharacterized protein</fullName>
    </submittedName>
</protein>
<keyword evidence="1" id="KW-1133">Transmembrane helix</keyword>